<dbReference type="EMBL" id="VTUZ01000017">
    <property type="protein sequence ID" value="KAA1007404.1"/>
    <property type="molecule type" value="Genomic_DNA"/>
</dbReference>
<dbReference type="RefSeq" id="WP_149672529.1">
    <property type="nucleotide sequence ID" value="NZ_VTUZ01000017.1"/>
</dbReference>
<dbReference type="Gene3D" id="3.30.160.390">
    <property type="entry name" value="Integrase, DNA-binding domain"/>
    <property type="match status" value="1"/>
</dbReference>
<dbReference type="InterPro" id="IPR025166">
    <property type="entry name" value="Integrase_DNA_bind_dom"/>
</dbReference>
<reference evidence="3 4" key="1">
    <citation type="submission" date="2019-08" db="EMBL/GenBank/DDBJ databases">
        <title>Paraburkholderia sp. DCY113.</title>
        <authorList>
            <person name="Kang J."/>
        </authorList>
    </citation>
    <scope>NUCLEOTIDE SEQUENCE [LARGE SCALE GENOMIC DNA]</scope>
    <source>
        <strain evidence="3 4">DCY113</strain>
    </source>
</reference>
<evidence type="ECO:0000256" key="1">
    <source>
        <dbReference type="SAM" id="MobiDB-lite"/>
    </source>
</evidence>
<evidence type="ECO:0000313" key="3">
    <source>
        <dbReference type="EMBL" id="KAA1007404.1"/>
    </source>
</evidence>
<dbReference type="Pfam" id="PF13356">
    <property type="entry name" value="Arm-DNA-bind_3"/>
    <property type="match status" value="1"/>
</dbReference>
<evidence type="ECO:0000313" key="4">
    <source>
        <dbReference type="Proteomes" id="UP000325273"/>
    </source>
</evidence>
<dbReference type="AlphaFoldDB" id="A0A5B0GWY4"/>
<name>A0A5B0GWY4_9BURK</name>
<dbReference type="InterPro" id="IPR038488">
    <property type="entry name" value="Integrase_DNA-bd_sf"/>
</dbReference>
<organism evidence="3 4">
    <name type="scientific">Paraburkholderia panacisoli</name>
    <dbReference type="NCBI Taxonomy" id="2603818"/>
    <lineage>
        <taxon>Bacteria</taxon>
        <taxon>Pseudomonadati</taxon>
        <taxon>Pseudomonadota</taxon>
        <taxon>Betaproteobacteria</taxon>
        <taxon>Burkholderiales</taxon>
        <taxon>Burkholderiaceae</taxon>
        <taxon>Paraburkholderia</taxon>
    </lineage>
</organism>
<feature type="domain" description="Integrase DNA-binding" evidence="2">
    <location>
        <begin position="23"/>
        <end position="87"/>
    </location>
</feature>
<keyword evidence="4" id="KW-1185">Reference proteome</keyword>
<gene>
    <name evidence="3" type="ORF">FVF58_24320</name>
</gene>
<feature type="region of interest" description="Disordered" evidence="1">
    <location>
        <begin position="72"/>
        <end position="101"/>
    </location>
</feature>
<sequence length="120" mass="13854">MRFDARAASRLNAGEHLTFDCFPGLRLQVTHSRKSWTYRYKSPLDQRMRQIKLGEWPAMGFPAVIAEWEKQRASRDGGADPAAAKRQSRQTGSRYAGVDVRSRSARYAWRRRRACRRAAP</sequence>
<proteinExistence type="predicted"/>
<protein>
    <submittedName>
        <fullName evidence="3">DUF4102 domain-containing protein</fullName>
    </submittedName>
</protein>
<dbReference type="Proteomes" id="UP000325273">
    <property type="component" value="Unassembled WGS sequence"/>
</dbReference>
<comment type="caution">
    <text evidence="3">The sequence shown here is derived from an EMBL/GenBank/DDBJ whole genome shotgun (WGS) entry which is preliminary data.</text>
</comment>
<accession>A0A5B0GWY4</accession>
<evidence type="ECO:0000259" key="2">
    <source>
        <dbReference type="Pfam" id="PF13356"/>
    </source>
</evidence>